<feature type="transmembrane region" description="Helical" evidence="6">
    <location>
        <begin position="132"/>
        <end position="155"/>
    </location>
</feature>
<dbReference type="InterPro" id="IPR052902">
    <property type="entry name" value="ABC-2_transporter"/>
</dbReference>
<dbReference type="PANTHER" id="PTHR43027">
    <property type="entry name" value="DOXORUBICIN RESISTANCE ABC TRANSPORTER PERMEASE PROTEIN DRRC-RELATED"/>
    <property type="match status" value="1"/>
</dbReference>
<keyword evidence="9" id="KW-1185">Reference proteome</keyword>
<keyword evidence="6" id="KW-1003">Cell membrane</keyword>
<keyword evidence="3 6" id="KW-1133">Transmembrane helix</keyword>
<evidence type="ECO:0000256" key="2">
    <source>
        <dbReference type="ARBA" id="ARBA00022692"/>
    </source>
</evidence>
<evidence type="ECO:0000256" key="3">
    <source>
        <dbReference type="ARBA" id="ARBA00022989"/>
    </source>
</evidence>
<feature type="transmembrane region" description="Helical" evidence="6">
    <location>
        <begin position="101"/>
        <end position="125"/>
    </location>
</feature>
<dbReference type="PANTHER" id="PTHR43027:SF2">
    <property type="entry name" value="TRANSPORT PERMEASE PROTEIN"/>
    <property type="match status" value="1"/>
</dbReference>
<dbReference type="InterPro" id="IPR047817">
    <property type="entry name" value="ABC2_TM_bact-type"/>
</dbReference>
<feature type="transmembrane region" description="Helical" evidence="6">
    <location>
        <begin position="20"/>
        <end position="39"/>
    </location>
</feature>
<evidence type="ECO:0000256" key="1">
    <source>
        <dbReference type="ARBA" id="ARBA00004141"/>
    </source>
</evidence>
<keyword evidence="5" id="KW-0046">Antibiotic resistance</keyword>
<comment type="caution">
    <text evidence="8">The sequence shown here is derived from an EMBL/GenBank/DDBJ whole genome shotgun (WGS) entry which is preliminary data.</text>
</comment>
<name>A0ABS5ALF5_9PSEU</name>
<comment type="similarity">
    <text evidence="6">Belongs to the ABC-2 integral membrane protein family.</text>
</comment>
<evidence type="ECO:0000259" key="7">
    <source>
        <dbReference type="PROSITE" id="PS51012"/>
    </source>
</evidence>
<evidence type="ECO:0000256" key="6">
    <source>
        <dbReference type="RuleBase" id="RU361157"/>
    </source>
</evidence>
<feature type="transmembrane region" description="Helical" evidence="6">
    <location>
        <begin position="218"/>
        <end position="238"/>
    </location>
</feature>
<dbReference type="EMBL" id="JAGIOO010000001">
    <property type="protein sequence ID" value="MBP2477412.1"/>
    <property type="molecule type" value="Genomic_DNA"/>
</dbReference>
<evidence type="ECO:0000256" key="4">
    <source>
        <dbReference type="ARBA" id="ARBA00023136"/>
    </source>
</evidence>
<dbReference type="Proteomes" id="UP001519363">
    <property type="component" value="Unassembled WGS sequence"/>
</dbReference>
<evidence type="ECO:0000313" key="8">
    <source>
        <dbReference type="EMBL" id="MBP2477412.1"/>
    </source>
</evidence>
<feature type="transmembrane region" description="Helical" evidence="6">
    <location>
        <begin position="51"/>
        <end position="70"/>
    </location>
</feature>
<comment type="subcellular location">
    <subcellularLocation>
        <location evidence="6">Cell membrane</location>
        <topology evidence="6">Multi-pass membrane protein</topology>
    </subcellularLocation>
    <subcellularLocation>
        <location evidence="1">Membrane</location>
        <topology evidence="1">Multi-pass membrane protein</topology>
    </subcellularLocation>
</comment>
<feature type="transmembrane region" description="Helical" evidence="6">
    <location>
        <begin position="161"/>
        <end position="181"/>
    </location>
</feature>
<feature type="domain" description="ABC transmembrane type-2" evidence="7">
    <location>
        <begin position="20"/>
        <end position="241"/>
    </location>
</feature>
<dbReference type="Pfam" id="PF01061">
    <property type="entry name" value="ABC2_membrane"/>
    <property type="match status" value="1"/>
</dbReference>
<evidence type="ECO:0000313" key="9">
    <source>
        <dbReference type="Proteomes" id="UP001519363"/>
    </source>
</evidence>
<protein>
    <recommendedName>
        <fullName evidence="6">Transport permease protein</fullName>
    </recommendedName>
</protein>
<dbReference type="PIRSF" id="PIRSF006648">
    <property type="entry name" value="DrrB"/>
    <property type="match status" value="1"/>
</dbReference>
<organism evidence="8 9">
    <name type="scientific">Crossiella equi</name>
    <dbReference type="NCBI Taxonomy" id="130796"/>
    <lineage>
        <taxon>Bacteria</taxon>
        <taxon>Bacillati</taxon>
        <taxon>Actinomycetota</taxon>
        <taxon>Actinomycetes</taxon>
        <taxon>Pseudonocardiales</taxon>
        <taxon>Pseudonocardiaceae</taxon>
        <taxon>Crossiella</taxon>
    </lineage>
</organism>
<dbReference type="RefSeq" id="WP_086788795.1">
    <property type="nucleotide sequence ID" value="NZ_JAGIOO010000001.1"/>
</dbReference>
<proteinExistence type="inferred from homology"/>
<evidence type="ECO:0000256" key="5">
    <source>
        <dbReference type="ARBA" id="ARBA00023251"/>
    </source>
</evidence>
<keyword evidence="4 6" id="KW-0472">Membrane</keyword>
<dbReference type="InterPro" id="IPR013525">
    <property type="entry name" value="ABC2_TM"/>
</dbReference>
<sequence length="241" mass="25288">MSTFTKITATELKLLLREPASWLLVLLMPVVLVAVFGVISSPRTNTSSVVTYFPAMALALGISQLALNLLPTTLANYREHGILRRMATTPVHPGKLLGAQLAVSALMALVSLALVLLVGSLGFGFPLPRQPLGFALAFLLGTSALFAIALVIAAVAPTTRVATGIGVGVFFLSILLGGVSFPAEIMPGFMNTLSGYLPIGASMQALRASWGGEWPETVPLLVLGALTVVCSGIAARMFRWE</sequence>
<dbReference type="InterPro" id="IPR000412">
    <property type="entry name" value="ABC_2_transport"/>
</dbReference>
<keyword evidence="6" id="KW-0813">Transport</keyword>
<accession>A0ABS5ALF5</accession>
<reference evidence="8 9" key="1">
    <citation type="submission" date="2021-03" db="EMBL/GenBank/DDBJ databases">
        <title>Sequencing the genomes of 1000 actinobacteria strains.</title>
        <authorList>
            <person name="Klenk H.-P."/>
        </authorList>
    </citation>
    <scope>NUCLEOTIDE SEQUENCE [LARGE SCALE GENOMIC DNA]</scope>
    <source>
        <strain evidence="8 9">DSM 44580</strain>
    </source>
</reference>
<keyword evidence="2 6" id="KW-0812">Transmembrane</keyword>
<gene>
    <name evidence="8" type="ORF">JOF53_006284</name>
</gene>
<dbReference type="PROSITE" id="PS51012">
    <property type="entry name" value="ABC_TM2"/>
    <property type="match status" value="1"/>
</dbReference>